<dbReference type="PANTHER" id="PTHR43767">
    <property type="entry name" value="LONG-CHAIN-FATTY-ACID--COA LIGASE"/>
    <property type="match status" value="1"/>
</dbReference>
<dbReference type="Pfam" id="PF00501">
    <property type="entry name" value="AMP-binding"/>
    <property type="match status" value="1"/>
</dbReference>
<dbReference type="Proteomes" id="UP001321542">
    <property type="component" value="Chromosome"/>
</dbReference>
<dbReference type="PANTHER" id="PTHR43767:SF1">
    <property type="entry name" value="NONRIBOSOMAL PEPTIDE SYNTHASE PES1 (EUROFUNG)-RELATED"/>
    <property type="match status" value="1"/>
</dbReference>
<gene>
    <name evidence="3" type="ORF">SGFS_074090</name>
</gene>
<reference evidence="3 4" key="2">
    <citation type="journal article" date="2023" name="ChemBioChem">
        <title>Acyltransferase Domain Exchange between Two Independent Type I Polyketide Synthases in the Same Producer Strain of Macrolide Antibiotics.</title>
        <authorList>
            <person name="Kudo F."/>
            <person name="Kishikawa K."/>
            <person name="Tsuboi K."/>
            <person name="Kido T."/>
            <person name="Usui T."/>
            <person name="Hashimoto J."/>
            <person name="Shin-Ya K."/>
            <person name="Miyanaga A."/>
            <person name="Eguchi T."/>
        </authorList>
    </citation>
    <scope>NUCLEOTIDE SEQUENCE [LARGE SCALE GENOMIC DNA]</scope>
    <source>
        <strain evidence="3 4">A-8890</strain>
    </source>
</reference>
<accession>A0ABN5VS27</accession>
<feature type="domain" description="AMP-dependent synthetase/ligase" evidence="2">
    <location>
        <begin position="36"/>
        <end position="404"/>
    </location>
</feature>
<organism evidence="3 4">
    <name type="scientific">Streptomyces graminofaciens</name>
    <dbReference type="NCBI Taxonomy" id="68212"/>
    <lineage>
        <taxon>Bacteria</taxon>
        <taxon>Bacillati</taxon>
        <taxon>Actinomycetota</taxon>
        <taxon>Actinomycetes</taxon>
        <taxon>Kitasatosporales</taxon>
        <taxon>Streptomycetaceae</taxon>
        <taxon>Streptomyces</taxon>
    </lineage>
</organism>
<feature type="region of interest" description="Disordered" evidence="1">
    <location>
        <begin position="510"/>
        <end position="552"/>
    </location>
</feature>
<feature type="compositionally biased region" description="Basic and acidic residues" evidence="1">
    <location>
        <begin position="524"/>
        <end position="533"/>
    </location>
</feature>
<name>A0ABN5VS27_9ACTN</name>
<dbReference type="InterPro" id="IPR050237">
    <property type="entry name" value="ATP-dep_AMP-bd_enzyme"/>
</dbReference>
<evidence type="ECO:0000313" key="3">
    <source>
        <dbReference type="EMBL" id="BBC36115.1"/>
    </source>
</evidence>
<dbReference type="InterPro" id="IPR000873">
    <property type="entry name" value="AMP-dep_synth/lig_dom"/>
</dbReference>
<evidence type="ECO:0000256" key="1">
    <source>
        <dbReference type="SAM" id="MobiDB-lite"/>
    </source>
</evidence>
<keyword evidence="4" id="KW-1185">Reference proteome</keyword>
<proteinExistence type="predicted"/>
<evidence type="ECO:0000259" key="2">
    <source>
        <dbReference type="Pfam" id="PF00501"/>
    </source>
</evidence>
<dbReference type="InterPro" id="IPR020845">
    <property type="entry name" value="AMP-binding_CS"/>
</dbReference>
<dbReference type="SUPFAM" id="SSF56801">
    <property type="entry name" value="Acetyl-CoA synthetase-like"/>
    <property type="match status" value="1"/>
</dbReference>
<evidence type="ECO:0000313" key="4">
    <source>
        <dbReference type="Proteomes" id="UP001321542"/>
    </source>
</evidence>
<dbReference type="Gene3D" id="3.40.50.12780">
    <property type="entry name" value="N-terminal domain of ligase-like"/>
    <property type="match status" value="1"/>
</dbReference>
<protein>
    <recommendedName>
        <fullName evidence="2">AMP-dependent synthetase/ligase domain-containing protein</fullName>
    </recommendedName>
</protein>
<dbReference type="PROSITE" id="PS00455">
    <property type="entry name" value="AMP_BINDING"/>
    <property type="match status" value="1"/>
</dbReference>
<dbReference type="EMBL" id="AP018448">
    <property type="protein sequence ID" value="BBC36115.1"/>
    <property type="molecule type" value="Genomic_DNA"/>
</dbReference>
<dbReference type="InterPro" id="IPR042099">
    <property type="entry name" value="ANL_N_sf"/>
</dbReference>
<reference evidence="3 4" key="1">
    <citation type="journal article" date="2010" name="ChemBioChem">
        <title>Cloning and characterization of the biosynthetic gene cluster of 16-membered macrolide antibiotic FD-891: involvement of a dual functional cytochrome P450 monooxygenase catalyzing epoxidation and hydroxylation.</title>
        <authorList>
            <person name="Kudo F."/>
            <person name="Motegi A."/>
            <person name="Mizoue K."/>
            <person name="Eguchi T."/>
        </authorList>
    </citation>
    <scope>NUCLEOTIDE SEQUENCE [LARGE SCALE GENOMIC DNA]</scope>
    <source>
        <strain evidence="3 4">A-8890</strain>
    </source>
</reference>
<sequence length="552" mass="61331">MLHTLLSRVTRGNGFYIGDIFHAAARRDATTQVTLDRPPQWAPERGTHFTVGQLADQIDELAARLWAAGVRPTERVALYKTDNFDIALLACAAARIGAVPALLSPALDGAVAHELLVRLEQPWLLTDGDTLAGKLHGVPLADDVREVLLSAGTTPAELAAKTAERIPEVVALAEYADAPRREPVFLHPRQPSLITHSSGTTGIPKLAVHCPETGWHRLVPQRLVSWPIRGKETAALCMTFVHSRFYQGLAMFLSHGNPMVIAVDPDPDRIGPLFVRTRPGYIETHPNTYVDWEELDDAPGAPLSSVRVFGATFDAMHPRTIQRMLAASRHKRPVFVQFYGQSEIGPMAGRWYTRQTAHKADGRCVGMPLPGFISMRVVDDTGRRLGTGRTGHLEVRSRTRILTYLGEDERFRSELRDGWWRVGDMGYLSRWGLLHLMDREVDRIDTVDSNLAVEDLLMSRLEELREVVIVAGEQGEPVPVVATRGELPLDEKRWRRATFDLPPMSPFRQLGFDDLPRTSTRKVQRSELAKLVREGNPPATGPDEASDKTVGA</sequence>
<dbReference type="RefSeq" id="WP_286256384.1">
    <property type="nucleotide sequence ID" value="NZ_AP018448.1"/>
</dbReference>